<name>A0A382WDS7_9ZZZZ</name>
<dbReference type="Gene3D" id="3.80.10.10">
    <property type="entry name" value="Ribonuclease Inhibitor"/>
    <property type="match status" value="1"/>
</dbReference>
<dbReference type="EMBL" id="UINC01158977">
    <property type="protein sequence ID" value="SVD56804.1"/>
    <property type="molecule type" value="Genomic_DNA"/>
</dbReference>
<organism evidence="1">
    <name type="scientific">marine metagenome</name>
    <dbReference type="NCBI Taxonomy" id="408172"/>
    <lineage>
        <taxon>unclassified sequences</taxon>
        <taxon>metagenomes</taxon>
        <taxon>ecological metagenomes</taxon>
    </lineage>
</organism>
<protein>
    <submittedName>
        <fullName evidence="1">Uncharacterized protein</fullName>
    </submittedName>
</protein>
<proteinExistence type="predicted"/>
<sequence length="278" mass="33044">PKERIGDLFYKVYSEYGEAEEIEYFHQKNVENGFLELVPFYFDEGWEDQAEEHYDKELDLSPLTQFQDIRSLCLSQMGYIKDFSPLQQLQNLETLQIKYDLEWHYDVLGGESNKIPNHIFSSLPLLKKLKKFEYELQIYDTKTLEAIVRNMPNLESINLTTSALYTMMPEAYDDDDALDYYENDDQLNVDLSTLLDLKKLKHLKILFTNSIRDWDYYFFEVLGETKIPLQTLKIIESNWSKEITSWHPSNRCEVLDALFEISKVKTLEELHLRLHDPH</sequence>
<gene>
    <name evidence="1" type="ORF">METZ01_LOCUS409658</name>
</gene>
<dbReference type="AlphaFoldDB" id="A0A382WDS7"/>
<evidence type="ECO:0000313" key="1">
    <source>
        <dbReference type="EMBL" id="SVD56804.1"/>
    </source>
</evidence>
<feature type="non-terminal residue" evidence="1">
    <location>
        <position position="278"/>
    </location>
</feature>
<dbReference type="InterPro" id="IPR032675">
    <property type="entry name" value="LRR_dom_sf"/>
</dbReference>
<feature type="non-terminal residue" evidence="1">
    <location>
        <position position="1"/>
    </location>
</feature>
<accession>A0A382WDS7</accession>
<dbReference type="SUPFAM" id="SSF52047">
    <property type="entry name" value="RNI-like"/>
    <property type="match status" value="1"/>
</dbReference>
<reference evidence="1" key="1">
    <citation type="submission" date="2018-05" db="EMBL/GenBank/DDBJ databases">
        <authorList>
            <person name="Lanie J.A."/>
            <person name="Ng W.-L."/>
            <person name="Kazmierczak K.M."/>
            <person name="Andrzejewski T.M."/>
            <person name="Davidsen T.M."/>
            <person name="Wayne K.J."/>
            <person name="Tettelin H."/>
            <person name="Glass J.I."/>
            <person name="Rusch D."/>
            <person name="Podicherti R."/>
            <person name="Tsui H.-C.T."/>
            <person name="Winkler M.E."/>
        </authorList>
    </citation>
    <scope>NUCLEOTIDE SEQUENCE</scope>
</reference>